<dbReference type="Proteomes" id="UP000054495">
    <property type="component" value="Unassembled WGS sequence"/>
</dbReference>
<reference evidence="1 2" key="1">
    <citation type="submission" date="2013-05" db="EMBL/GenBank/DDBJ databases">
        <title>Draft genome of the parasitic nematode Anyclostoma ceylanicum.</title>
        <authorList>
            <person name="Mitreva M."/>
        </authorList>
    </citation>
    <scope>NUCLEOTIDE SEQUENCE [LARGE SCALE GENOMIC DNA]</scope>
</reference>
<accession>A0A0D6M0Q3</accession>
<sequence>MNVWLSEEVIVLLSNFLDPRLSTREQEQWGGAYVQDALTAQPKRPDFFMVCGNYKSGKRNYMYKNKMGRMPRIIAFS</sequence>
<proteinExistence type="predicted"/>
<protein>
    <submittedName>
        <fullName evidence="1">Uncharacterized protein</fullName>
    </submittedName>
</protein>
<evidence type="ECO:0000313" key="1">
    <source>
        <dbReference type="EMBL" id="EPB75921.1"/>
    </source>
</evidence>
<dbReference type="EMBL" id="KE124882">
    <property type="protein sequence ID" value="EPB75921.1"/>
    <property type="molecule type" value="Genomic_DNA"/>
</dbReference>
<name>A0A0D6M0Q3_9BILA</name>
<keyword evidence="2" id="KW-1185">Reference proteome</keyword>
<gene>
    <name evidence="1" type="ORF">ANCCEY_04982</name>
</gene>
<evidence type="ECO:0000313" key="2">
    <source>
        <dbReference type="Proteomes" id="UP000054495"/>
    </source>
</evidence>
<dbReference type="AlphaFoldDB" id="A0A0D6M0Q3"/>
<organism evidence="1 2">
    <name type="scientific">Ancylostoma ceylanicum</name>
    <dbReference type="NCBI Taxonomy" id="53326"/>
    <lineage>
        <taxon>Eukaryota</taxon>
        <taxon>Metazoa</taxon>
        <taxon>Ecdysozoa</taxon>
        <taxon>Nematoda</taxon>
        <taxon>Chromadorea</taxon>
        <taxon>Rhabditida</taxon>
        <taxon>Rhabditina</taxon>
        <taxon>Rhabditomorpha</taxon>
        <taxon>Strongyloidea</taxon>
        <taxon>Ancylostomatidae</taxon>
        <taxon>Ancylostomatinae</taxon>
        <taxon>Ancylostoma</taxon>
    </lineage>
</organism>